<keyword evidence="3" id="KW-0520">NAD</keyword>
<dbReference type="SUPFAM" id="SSF52467">
    <property type="entry name" value="DHS-like NAD/FAD-binding domain"/>
    <property type="match status" value="1"/>
</dbReference>
<evidence type="ECO:0008006" key="6">
    <source>
        <dbReference type="Google" id="ProtNLM"/>
    </source>
</evidence>
<evidence type="ECO:0000313" key="5">
    <source>
        <dbReference type="Proteomes" id="UP000485058"/>
    </source>
</evidence>
<dbReference type="AlphaFoldDB" id="A0A6A0A8A7"/>
<dbReference type="GO" id="GO:0005737">
    <property type="term" value="C:cytoplasm"/>
    <property type="evidence" value="ECO:0007669"/>
    <property type="project" value="TreeGrafter"/>
</dbReference>
<comment type="cofactor">
    <cofactor evidence="1">
        <name>NAD(+)</name>
        <dbReference type="ChEBI" id="CHEBI:57540"/>
    </cofactor>
</comment>
<dbReference type="Proteomes" id="UP000485058">
    <property type="component" value="Unassembled WGS sequence"/>
</dbReference>
<dbReference type="Gene3D" id="3.40.910.10">
    <property type="entry name" value="Deoxyhypusine synthase"/>
    <property type="match status" value="1"/>
</dbReference>
<dbReference type="EMBL" id="BLLF01004030">
    <property type="protein sequence ID" value="GFH28772.1"/>
    <property type="molecule type" value="Genomic_DNA"/>
</dbReference>
<keyword evidence="5" id="KW-1185">Reference proteome</keyword>
<name>A0A6A0A8A7_HAELA</name>
<comment type="caution">
    <text evidence="4">The sequence shown here is derived from an EMBL/GenBank/DDBJ whole genome shotgun (WGS) entry which is preliminary data.</text>
</comment>
<evidence type="ECO:0000256" key="3">
    <source>
        <dbReference type="ARBA" id="ARBA00023027"/>
    </source>
</evidence>
<dbReference type="InterPro" id="IPR029035">
    <property type="entry name" value="DHS-like_NAD/FAD-binding_dom"/>
</dbReference>
<dbReference type="InterPro" id="IPR036982">
    <property type="entry name" value="Deoxyhypusine_synthase_sf"/>
</dbReference>
<dbReference type="InterPro" id="IPR002773">
    <property type="entry name" value="Deoxyhypusine_synthase"/>
</dbReference>
<dbReference type="Pfam" id="PF01916">
    <property type="entry name" value="DS"/>
    <property type="match status" value="1"/>
</dbReference>
<dbReference type="PANTHER" id="PTHR11703:SF0">
    <property type="entry name" value="DEOXYHYPUSINE SYNTHASE"/>
    <property type="match status" value="1"/>
</dbReference>
<dbReference type="GO" id="GO:0034038">
    <property type="term" value="F:deoxyhypusine synthase activity"/>
    <property type="evidence" value="ECO:0007669"/>
    <property type="project" value="TreeGrafter"/>
</dbReference>
<sequence>AGRCDIVEDVRLMNDIAMKAAPHKTGMILLGGGVAKHHICNANLMRNGADFAVYVNTAQVYGDATILLPLIISQTFAKHWERKPALPAAM</sequence>
<reference evidence="4 5" key="1">
    <citation type="submission" date="2020-02" db="EMBL/GenBank/DDBJ databases">
        <title>Draft genome sequence of Haematococcus lacustris strain NIES-144.</title>
        <authorList>
            <person name="Morimoto D."/>
            <person name="Nakagawa S."/>
            <person name="Yoshida T."/>
            <person name="Sawayama S."/>
        </authorList>
    </citation>
    <scope>NUCLEOTIDE SEQUENCE [LARGE SCALE GENOMIC DNA]</scope>
    <source>
        <strain evidence="4 5">NIES-144</strain>
    </source>
</reference>
<organism evidence="4 5">
    <name type="scientific">Haematococcus lacustris</name>
    <name type="common">Green alga</name>
    <name type="synonym">Haematococcus pluvialis</name>
    <dbReference type="NCBI Taxonomy" id="44745"/>
    <lineage>
        <taxon>Eukaryota</taxon>
        <taxon>Viridiplantae</taxon>
        <taxon>Chlorophyta</taxon>
        <taxon>core chlorophytes</taxon>
        <taxon>Chlorophyceae</taxon>
        <taxon>CS clade</taxon>
        <taxon>Chlamydomonadales</taxon>
        <taxon>Haematococcaceae</taxon>
        <taxon>Haematococcus</taxon>
    </lineage>
</organism>
<feature type="non-terminal residue" evidence="4">
    <location>
        <position position="1"/>
    </location>
</feature>
<evidence type="ECO:0000256" key="1">
    <source>
        <dbReference type="ARBA" id="ARBA00001911"/>
    </source>
</evidence>
<evidence type="ECO:0000256" key="2">
    <source>
        <dbReference type="ARBA" id="ARBA00009892"/>
    </source>
</evidence>
<comment type="similarity">
    <text evidence="2">Belongs to the deoxyhypusine synthase family.</text>
</comment>
<proteinExistence type="inferred from homology"/>
<dbReference type="PANTHER" id="PTHR11703">
    <property type="entry name" value="DEOXYHYPUSINE SYNTHASE"/>
    <property type="match status" value="1"/>
</dbReference>
<gene>
    <name evidence="4" type="ORF">HaLaN_27317</name>
</gene>
<accession>A0A6A0A8A7</accession>
<evidence type="ECO:0000313" key="4">
    <source>
        <dbReference type="EMBL" id="GFH28772.1"/>
    </source>
</evidence>
<protein>
    <recommendedName>
        <fullName evidence="6">Deoxyhypusine synthase</fullName>
    </recommendedName>
</protein>